<dbReference type="PATRIC" id="fig|1121338.3.peg.1003"/>
<dbReference type="OrthoDB" id="2087128at2"/>
<evidence type="ECO:0000256" key="1">
    <source>
        <dbReference type="SAM" id="MobiDB-lite"/>
    </source>
</evidence>
<name>A0A151B5R6_9CLOT</name>
<feature type="region of interest" description="Disordered" evidence="1">
    <location>
        <begin position="28"/>
        <end position="52"/>
    </location>
</feature>
<gene>
    <name evidence="2" type="ORF">CLTEP_09730</name>
</gene>
<feature type="compositionally biased region" description="Polar residues" evidence="1">
    <location>
        <begin position="33"/>
        <end position="43"/>
    </location>
</feature>
<keyword evidence="3" id="KW-1185">Reference proteome</keyword>
<dbReference type="Proteomes" id="UP000075531">
    <property type="component" value="Unassembled WGS sequence"/>
</dbReference>
<dbReference type="STRING" id="1121338.CLTEP_09730"/>
<dbReference type="AlphaFoldDB" id="A0A151B5R6"/>
<evidence type="ECO:0000313" key="3">
    <source>
        <dbReference type="Proteomes" id="UP000075531"/>
    </source>
</evidence>
<reference evidence="2 3" key="1">
    <citation type="submission" date="2016-02" db="EMBL/GenBank/DDBJ databases">
        <title>Genome sequence of Clostridium tepidiprofundi DSM 19306.</title>
        <authorList>
            <person name="Poehlein A."/>
            <person name="Daniel R."/>
        </authorList>
    </citation>
    <scope>NUCLEOTIDE SEQUENCE [LARGE SCALE GENOMIC DNA]</scope>
    <source>
        <strain evidence="2 3">DSM 19306</strain>
    </source>
</reference>
<dbReference type="EMBL" id="LTBA01000006">
    <property type="protein sequence ID" value="KYH35153.1"/>
    <property type="molecule type" value="Genomic_DNA"/>
</dbReference>
<evidence type="ECO:0000313" key="2">
    <source>
        <dbReference type="EMBL" id="KYH35153.1"/>
    </source>
</evidence>
<proteinExistence type="predicted"/>
<protein>
    <submittedName>
        <fullName evidence="2">Uncharacterized protein</fullName>
    </submittedName>
</protein>
<organism evidence="2 3">
    <name type="scientific">Clostridium tepidiprofundi DSM 19306</name>
    <dbReference type="NCBI Taxonomy" id="1121338"/>
    <lineage>
        <taxon>Bacteria</taxon>
        <taxon>Bacillati</taxon>
        <taxon>Bacillota</taxon>
        <taxon>Clostridia</taxon>
        <taxon>Eubacteriales</taxon>
        <taxon>Clostridiaceae</taxon>
        <taxon>Clostridium</taxon>
    </lineage>
</organism>
<comment type="caution">
    <text evidence="2">The sequence shown here is derived from an EMBL/GenBank/DDBJ whole genome shotgun (WGS) entry which is preliminary data.</text>
</comment>
<sequence length="131" mass="15189">MFSRIPNQCYDQFTMYPNEMGQNPKNFERTTNERVPNTTNTPNLEKKPVIPPSPAPKYFQNWLIEQIGKYIKIEFLIGTSMLIDREGVLEEVGVNYIVIKESGTLDTLMCDMYSIKFVRVFHDQAKALSCK</sequence>
<accession>A0A151B5R6</accession>
<dbReference type="RefSeq" id="WP_066823367.1">
    <property type="nucleotide sequence ID" value="NZ_LTBA01000006.1"/>
</dbReference>